<protein>
    <recommendedName>
        <fullName evidence="6">DNA replication complex GINS protein PSF3</fullName>
    </recommendedName>
</protein>
<feature type="domain" description="GINS subunit" evidence="7">
    <location>
        <begin position="70"/>
        <end position="166"/>
    </location>
</feature>
<dbReference type="EMBL" id="GANO01002623">
    <property type="protein sequence ID" value="JAB57248.1"/>
    <property type="molecule type" value="mRNA"/>
</dbReference>
<dbReference type="GO" id="GO:0000811">
    <property type="term" value="C:GINS complex"/>
    <property type="evidence" value="ECO:0007669"/>
    <property type="project" value="UniProtKB-UniRule"/>
</dbReference>
<dbReference type="InterPro" id="IPR055221">
    <property type="entry name" value="PSF3_N"/>
</dbReference>
<evidence type="ECO:0000259" key="8">
    <source>
        <dbReference type="Pfam" id="PF22466"/>
    </source>
</evidence>
<dbReference type="Pfam" id="PF22466">
    <property type="entry name" value="PSF3_N"/>
    <property type="match status" value="1"/>
</dbReference>
<dbReference type="SUPFAM" id="SSF160059">
    <property type="entry name" value="PriA/YqbF domain"/>
    <property type="match status" value="1"/>
</dbReference>
<evidence type="ECO:0000256" key="5">
    <source>
        <dbReference type="ARBA" id="ARBA00045258"/>
    </source>
</evidence>
<organism evidence="9">
    <name type="scientific">Corethrella appendiculata</name>
    <dbReference type="NCBI Taxonomy" id="1370023"/>
    <lineage>
        <taxon>Eukaryota</taxon>
        <taxon>Metazoa</taxon>
        <taxon>Ecdysozoa</taxon>
        <taxon>Arthropoda</taxon>
        <taxon>Hexapoda</taxon>
        <taxon>Insecta</taxon>
        <taxon>Pterygota</taxon>
        <taxon>Neoptera</taxon>
        <taxon>Endopterygota</taxon>
        <taxon>Diptera</taxon>
        <taxon>Nematocera</taxon>
        <taxon>Culicoidea</taxon>
        <taxon>Chaoboridae</taxon>
        <taxon>Corethrella</taxon>
    </lineage>
</organism>
<reference evidence="9" key="1">
    <citation type="journal article" date="2014" name="Insect Biochem. Mol. Biol.">
        <title>An insight into the sialome of the frog biting fly, Corethrella appendiculata.</title>
        <authorList>
            <person name="Ribeiro J.M.C."/>
            <person name="Chagas A.C."/>
            <person name="Pham V.M."/>
            <person name="Lounibos L.P."/>
            <person name="Calvo E."/>
        </authorList>
    </citation>
    <scope>NUCLEOTIDE SEQUENCE</scope>
    <source>
        <tissue evidence="9">Salivary glands</tissue>
    </source>
</reference>
<proteinExistence type="evidence at transcript level"/>
<evidence type="ECO:0000256" key="2">
    <source>
        <dbReference type="ARBA" id="ARBA00006343"/>
    </source>
</evidence>
<dbReference type="InterPro" id="IPR021151">
    <property type="entry name" value="GINS_A"/>
</dbReference>
<dbReference type="InterPro" id="IPR010492">
    <property type="entry name" value="GINS_Psf3"/>
</dbReference>
<name>U5EXB0_9DIPT</name>
<dbReference type="CDD" id="cd21693">
    <property type="entry name" value="GINS_B_Psf3"/>
    <property type="match status" value="1"/>
</dbReference>
<comment type="similarity">
    <text evidence="2 6">Belongs to the GINS3/PSF3 family.</text>
</comment>
<feature type="domain" description="DNA replication complex GINS protein PSF3 N-terminal" evidence="8">
    <location>
        <begin position="6"/>
        <end position="52"/>
    </location>
</feature>
<dbReference type="GO" id="GO:1902975">
    <property type="term" value="P:mitotic DNA replication initiation"/>
    <property type="evidence" value="ECO:0007669"/>
    <property type="project" value="TreeGrafter"/>
</dbReference>
<evidence type="ECO:0000256" key="4">
    <source>
        <dbReference type="ARBA" id="ARBA00023242"/>
    </source>
</evidence>
<dbReference type="Pfam" id="PF05916">
    <property type="entry name" value="Sld5"/>
    <property type="match status" value="1"/>
</dbReference>
<feature type="non-terminal residue" evidence="9">
    <location>
        <position position="1"/>
    </location>
</feature>
<keyword evidence="3 6" id="KW-0235">DNA replication</keyword>
<evidence type="ECO:0000256" key="3">
    <source>
        <dbReference type="ARBA" id="ARBA00022705"/>
    </source>
</evidence>
<evidence type="ECO:0000313" key="9">
    <source>
        <dbReference type="EMBL" id="JAB57248.1"/>
    </source>
</evidence>
<evidence type="ECO:0000259" key="7">
    <source>
        <dbReference type="Pfam" id="PF05916"/>
    </source>
</evidence>
<accession>U5EXB0</accession>
<dbReference type="PANTHER" id="PTHR22768:SF0">
    <property type="entry name" value="DNA REPLICATION COMPLEX GINS PROTEIN PSF3"/>
    <property type="match status" value="1"/>
</dbReference>
<dbReference type="Gene3D" id="1.20.58.2050">
    <property type="match status" value="1"/>
</dbReference>
<keyword evidence="4 6" id="KW-0539">Nucleus</keyword>
<comment type="function">
    <text evidence="6">The GINS complex plays an essential role in the initiation of DNA replication.</text>
</comment>
<evidence type="ECO:0000256" key="1">
    <source>
        <dbReference type="ARBA" id="ARBA00004123"/>
    </source>
</evidence>
<dbReference type="InterPro" id="IPR036224">
    <property type="entry name" value="GINS_bundle-like_dom_sf"/>
</dbReference>
<comment type="subcellular location">
    <subcellularLocation>
        <location evidence="1 6">Nucleus</location>
    </subcellularLocation>
</comment>
<evidence type="ECO:0000256" key="6">
    <source>
        <dbReference type="RuleBase" id="RU367161"/>
    </source>
</evidence>
<dbReference type="InterPro" id="IPR038437">
    <property type="entry name" value="GINS_Psf3_sf"/>
</dbReference>
<dbReference type="AlphaFoldDB" id="U5EXB0"/>
<dbReference type="PANTHER" id="PTHR22768">
    <property type="entry name" value="DNA REPLICATION COMPLEX GINS PROTEIN PSF3"/>
    <property type="match status" value="1"/>
</dbReference>
<comment type="subunit">
    <text evidence="6">Component of the GINS complex.</text>
</comment>
<dbReference type="CDD" id="cd11713">
    <property type="entry name" value="GINS_A_psf3"/>
    <property type="match status" value="1"/>
</dbReference>
<sequence length="192" mass="22412">YFPNYYSLSDISATQQQLECKTKCFLNELGFLNNSDKQVDLKENQVIEMPLWYLIEDQNACFEPTIPAIFTAAYKEIYKADASYVELVKLNKFYYEFGIYLNGLNKIDNNIAEILYETASQRIKNIKDLSYNANFGELTDDKNLEFTEMLLFKDACKHSTTFSEWLLEKHGNLKSGSLVADQRKRKRTEIEN</sequence>
<comment type="function">
    <text evidence="5">Required for correct functioning of the GINS complex, a complex that plays an essential role in the initiation of DNA replication, and progression of DNA replication forks. GINS complex is a core component of CDC45-MCM-GINS (CMG) helicase, the molecular machine that unwinds template DNA during replication, and around which the replisome is built.</text>
</comment>
<dbReference type="SUPFAM" id="SSF158573">
    <property type="entry name" value="GINS helical bundle-like"/>
    <property type="match status" value="1"/>
</dbReference>